<dbReference type="InterPro" id="IPR036390">
    <property type="entry name" value="WH_DNA-bd_sf"/>
</dbReference>
<dbReference type="InterPro" id="IPR036388">
    <property type="entry name" value="WH-like_DNA-bd_sf"/>
</dbReference>
<accession>A0A845B6P5</accession>
<dbReference type="OrthoDB" id="194599at2"/>
<dbReference type="SMART" id="SM00418">
    <property type="entry name" value="HTH_ARSR"/>
    <property type="match status" value="1"/>
</dbReference>
<dbReference type="PANTHER" id="PTHR33154:SF28">
    <property type="entry name" value="HTH-TYPE TRANSCRIPTIONAL REGULATOR YGAV-RELATED"/>
    <property type="match status" value="1"/>
</dbReference>
<dbReference type="InterPro" id="IPR051081">
    <property type="entry name" value="HTH_MetalResp_TranReg"/>
</dbReference>
<dbReference type="AlphaFoldDB" id="A0A845B6P5"/>
<dbReference type="GO" id="GO:0003677">
    <property type="term" value="F:DNA binding"/>
    <property type="evidence" value="ECO:0007669"/>
    <property type="project" value="UniProtKB-KW"/>
</dbReference>
<evidence type="ECO:0000313" key="6">
    <source>
        <dbReference type="Proteomes" id="UP000460715"/>
    </source>
</evidence>
<evidence type="ECO:0000259" key="4">
    <source>
        <dbReference type="PROSITE" id="PS50987"/>
    </source>
</evidence>
<evidence type="ECO:0000313" key="5">
    <source>
        <dbReference type="EMBL" id="MXP62118.1"/>
    </source>
</evidence>
<evidence type="ECO:0000256" key="1">
    <source>
        <dbReference type="ARBA" id="ARBA00023015"/>
    </source>
</evidence>
<keyword evidence="6" id="KW-1185">Reference proteome</keyword>
<dbReference type="EMBL" id="SNVJ01000001">
    <property type="protein sequence ID" value="MXP62118.1"/>
    <property type="molecule type" value="Genomic_DNA"/>
</dbReference>
<dbReference type="GO" id="GO:0003700">
    <property type="term" value="F:DNA-binding transcription factor activity"/>
    <property type="evidence" value="ECO:0007669"/>
    <property type="project" value="InterPro"/>
</dbReference>
<evidence type="ECO:0000256" key="2">
    <source>
        <dbReference type="ARBA" id="ARBA00023125"/>
    </source>
</evidence>
<dbReference type="PANTHER" id="PTHR33154">
    <property type="entry name" value="TRANSCRIPTIONAL REGULATOR, ARSR FAMILY"/>
    <property type="match status" value="1"/>
</dbReference>
<dbReference type="InterPro" id="IPR001845">
    <property type="entry name" value="HTH_ArsR_DNA-bd_dom"/>
</dbReference>
<protein>
    <submittedName>
        <fullName evidence="5">Transcriptional regulator</fullName>
    </submittedName>
</protein>
<organism evidence="5 6">
    <name type="scientific">Teichococcus coralli</name>
    <dbReference type="NCBI Taxonomy" id="2545983"/>
    <lineage>
        <taxon>Bacteria</taxon>
        <taxon>Pseudomonadati</taxon>
        <taxon>Pseudomonadota</taxon>
        <taxon>Alphaproteobacteria</taxon>
        <taxon>Acetobacterales</taxon>
        <taxon>Roseomonadaceae</taxon>
        <taxon>Roseomonas</taxon>
    </lineage>
</organism>
<proteinExistence type="predicted"/>
<evidence type="ECO:0000256" key="3">
    <source>
        <dbReference type="ARBA" id="ARBA00023163"/>
    </source>
</evidence>
<dbReference type="Proteomes" id="UP000460715">
    <property type="component" value="Unassembled WGS sequence"/>
</dbReference>
<dbReference type="SUPFAM" id="SSF46785">
    <property type="entry name" value="Winged helix' DNA-binding domain"/>
    <property type="match status" value="1"/>
</dbReference>
<dbReference type="CDD" id="cd00090">
    <property type="entry name" value="HTH_ARSR"/>
    <property type="match status" value="1"/>
</dbReference>
<dbReference type="NCBIfam" id="NF033788">
    <property type="entry name" value="HTH_metalloreg"/>
    <property type="match status" value="1"/>
</dbReference>
<sequence>MIPGAVNIAEGAALLRVLANPARLRIALHLLGGERSVGQLEEDLALKQPNLSQHLAELRDAGLLLARRESRAVFYRVAPGQPRHLLVSLLHGLGGAAPAAAPPPPRPIRQPVAAASFAVVEAAR</sequence>
<reference evidence="5 6" key="1">
    <citation type="submission" date="2019-03" db="EMBL/GenBank/DDBJ databases">
        <title>Roseomonas sp. a novel Roseomonas species isolated from Sea whip Gorgonian.</title>
        <authorList>
            <person name="Li F."/>
            <person name="Pan X."/>
            <person name="Huang S."/>
            <person name="Li Z."/>
            <person name="Meng B."/>
        </authorList>
    </citation>
    <scope>NUCLEOTIDE SEQUENCE [LARGE SCALE GENOMIC DNA]</scope>
    <source>
        <strain evidence="5 6">M0104</strain>
    </source>
</reference>
<dbReference type="Gene3D" id="1.10.10.10">
    <property type="entry name" value="Winged helix-like DNA-binding domain superfamily/Winged helix DNA-binding domain"/>
    <property type="match status" value="1"/>
</dbReference>
<dbReference type="InterPro" id="IPR011991">
    <property type="entry name" value="ArsR-like_HTH"/>
</dbReference>
<gene>
    <name evidence="5" type="ORF">E0493_01965</name>
</gene>
<name>A0A845B6P5_9PROT</name>
<dbReference type="RefSeq" id="WP_160935219.1">
    <property type="nucleotide sequence ID" value="NZ_SNVJ01000001.1"/>
</dbReference>
<feature type="domain" description="HTH arsR-type" evidence="4">
    <location>
        <begin position="3"/>
        <end position="97"/>
    </location>
</feature>
<comment type="caution">
    <text evidence="5">The sequence shown here is derived from an EMBL/GenBank/DDBJ whole genome shotgun (WGS) entry which is preliminary data.</text>
</comment>
<keyword evidence="2" id="KW-0238">DNA-binding</keyword>
<dbReference type="PROSITE" id="PS50987">
    <property type="entry name" value="HTH_ARSR_2"/>
    <property type="match status" value="1"/>
</dbReference>
<keyword evidence="3" id="KW-0804">Transcription</keyword>
<keyword evidence="1" id="KW-0805">Transcription regulation</keyword>
<dbReference type="PRINTS" id="PR00778">
    <property type="entry name" value="HTHARSR"/>
</dbReference>
<dbReference type="Pfam" id="PF01022">
    <property type="entry name" value="HTH_5"/>
    <property type="match status" value="1"/>
</dbReference>